<name>A0A425Y1G9_9BACT</name>
<feature type="domain" description="Smf/DprA SLOG" evidence="2">
    <location>
        <begin position="78"/>
        <end position="285"/>
    </location>
</feature>
<dbReference type="GO" id="GO:0009294">
    <property type="term" value="P:DNA-mediated transformation"/>
    <property type="evidence" value="ECO:0007669"/>
    <property type="project" value="InterPro"/>
</dbReference>
<dbReference type="InterPro" id="IPR057666">
    <property type="entry name" value="DrpA_SLOG"/>
</dbReference>
<dbReference type="AlphaFoldDB" id="A0A425Y1G9"/>
<gene>
    <name evidence="4" type="primary">dprA</name>
    <name evidence="4" type="ORF">DWB61_09900</name>
</gene>
<reference evidence="4 5" key="1">
    <citation type="submission" date="2018-07" db="EMBL/GenBank/DDBJ databases">
        <title>Draft genome sequence of Ancylomarina sp. M1P.</title>
        <authorList>
            <person name="Yadav S."/>
            <person name="Villanueva L."/>
            <person name="Damste J.S.S."/>
        </authorList>
    </citation>
    <scope>NUCLEOTIDE SEQUENCE [LARGE SCALE GENOMIC DNA]</scope>
    <source>
        <strain evidence="4 5">M1P</strain>
    </source>
</reference>
<keyword evidence="5" id="KW-1185">Reference proteome</keyword>
<dbReference type="PANTHER" id="PTHR43022:SF1">
    <property type="entry name" value="PROTEIN SMF"/>
    <property type="match status" value="1"/>
</dbReference>
<dbReference type="PANTHER" id="PTHR43022">
    <property type="entry name" value="PROTEIN SMF"/>
    <property type="match status" value="1"/>
</dbReference>
<dbReference type="NCBIfam" id="TIGR00732">
    <property type="entry name" value="dprA"/>
    <property type="match status" value="1"/>
</dbReference>
<accession>A0A425Y1G9</accession>
<evidence type="ECO:0000259" key="2">
    <source>
        <dbReference type="Pfam" id="PF02481"/>
    </source>
</evidence>
<dbReference type="InterPro" id="IPR036388">
    <property type="entry name" value="WH-like_DNA-bd_sf"/>
</dbReference>
<dbReference type="Pfam" id="PF17782">
    <property type="entry name" value="WHD_DprA"/>
    <property type="match status" value="1"/>
</dbReference>
<proteinExistence type="inferred from homology"/>
<protein>
    <submittedName>
        <fullName evidence="4">DNA-protecting protein DprA</fullName>
    </submittedName>
</protein>
<dbReference type="Gene3D" id="1.10.10.10">
    <property type="entry name" value="Winged helix-like DNA-binding domain superfamily/Winged helix DNA-binding domain"/>
    <property type="match status" value="1"/>
</dbReference>
<dbReference type="OrthoDB" id="9785707at2"/>
<dbReference type="InterPro" id="IPR003488">
    <property type="entry name" value="DprA"/>
</dbReference>
<sequence>METLYKVAFSFLTGLGSINARKVIAYSGGAEAFFKEKKQNLLKVPGIGKNIIQKLDRNSALRDAEAELKFIDENAIKVAFYLDENYPQRLLNCADSPSTLYYKGEIDFNASRILSVVGTRNATEYGRGNCNKLIKALASHAEKTIIVSGLAYGIDICAHKAAMKYNLPTVAVVGHGFHLMYPAQHRKYAEEIIQSGAIITEFTSKSVIDPRHFVRRNRIIAGMSDATLVIESARKGGSLTTAEIANSYHRDVFAFPGRSGDIYSKGCNHLIKTNQAHLIESISDIEYILGWENDLGKKDAVQSRMFVELSSEEELIVDLLNNEGKLGIDMLSINLNLPMSRVSSLLLKMEFEGLIRALPGKIYSLTS</sequence>
<feature type="domain" description="DprA winged helix" evidence="3">
    <location>
        <begin position="308"/>
        <end position="361"/>
    </location>
</feature>
<dbReference type="Pfam" id="PF02481">
    <property type="entry name" value="DNA_processg_A"/>
    <property type="match status" value="1"/>
</dbReference>
<evidence type="ECO:0000313" key="4">
    <source>
        <dbReference type="EMBL" id="RRG21583.1"/>
    </source>
</evidence>
<dbReference type="Proteomes" id="UP000285794">
    <property type="component" value="Unassembled WGS sequence"/>
</dbReference>
<evidence type="ECO:0000256" key="1">
    <source>
        <dbReference type="ARBA" id="ARBA00006525"/>
    </source>
</evidence>
<dbReference type="InterPro" id="IPR041614">
    <property type="entry name" value="DprA_WH"/>
</dbReference>
<comment type="similarity">
    <text evidence="1">Belongs to the DprA/Smf family.</text>
</comment>
<comment type="caution">
    <text evidence="4">The sequence shown here is derived from an EMBL/GenBank/DDBJ whole genome shotgun (WGS) entry which is preliminary data.</text>
</comment>
<dbReference type="SUPFAM" id="SSF102405">
    <property type="entry name" value="MCP/YpsA-like"/>
    <property type="match status" value="1"/>
</dbReference>
<dbReference type="RefSeq" id="WP_125030735.1">
    <property type="nucleotide sequence ID" value="NZ_JAPXVP010000001.1"/>
</dbReference>
<evidence type="ECO:0000259" key="3">
    <source>
        <dbReference type="Pfam" id="PF17782"/>
    </source>
</evidence>
<evidence type="ECO:0000313" key="5">
    <source>
        <dbReference type="Proteomes" id="UP000285794"/>
    </source>
</evidence>
<dbReference type="EMBL" id="QQWG01000008">
    <property type="protein sequence ID" value="RRG21583.1"/>
    <property type="molecule type" value="Genomic_DNA"/>
</dbReference>
<organism evidence="4 5">
    <name type="scientific">Ancylomarina euxinus</name>
    <dbReference type="NCBI Taxonomy" id="2283627"/>
    <lineage>
        <taxon>Bacteria</taxon>
        <taxon>Pseudomonadati</taxon>
        <taxon>Bacteroidota</taxon>
        <taxon>Bacteroidia</taxon>
        <taxon>Marinilabiliales</taxon>
        <taxon>Marinifilaceae</taxon>
        <taxon>Ancylomarina</taxon>
    </lineage>
</organism>
<dbReference type="Gene3D" id="3.40.50.450">
    <property type="match status" value="1"/>
</dbReference>